<dbReference type="SUPFAM" id="SSF53756">
    <property type="entry name" value="UDP-Glycosyltransferase/glycogen phosphorylase"/>
    <property type="match status" value="1"/>
</dbReference>
<dbReference type="GO" id="GO:0016758">
    <property type="term" value="F:hexosyltransferase activity"/>
    <property type="evidence" value="ECO:0007669"/>
    <property type="project" value="TreeGrafter"/>
</dbReference>
<dbReference type="Gene3D" id="3.40.50.2000">
    <property type="entry name" value="Glycogen Phosphorylase B"/>
    <property type="match status" value="2"/>
</dbReference>
<gene>
    <name evidence="4" type="ORF">AVDCRST_MAG07-580</name>
</gene>
<evidence type="ECO:0000313" key="4">
    <source>
        <dbReference type="EMBL" id="CAA9310959.1"/>
    </source>
</evidence>
<evidence type="ECO:0000256" key="2">
    <source>
        <dbReference type="ARBA" id="ARBA00022679"/>
    </source>
</evidence>
<dbReference type="AlphaFoldDB" id="A0A6J4KNJ0"/>
<keyword evidence="2" id="KW-0808">Transferase</keyword>
<dbReference type="InterPro" id="IPR028098">
    <property type="entry name" value="Glyco_trans_4-like_N"/>
</dbReference>
<reference evidence="4" key="1">
    <citation type="submission" date="2020-02" db="EMBL/GenBank/DDBJ databases">
        <authorList>
            <person name="Meier V. D."/>
        </authorList>
    </citation>
    <scope>NUCLEOTIDE SEQUENCE</scope>
    <source>
        <strain evidence="4">AVDCRST_MAG07</strain>
    </source>
</reference>
<dbReference type="PANTHER" id="PTHR45947:SF3">
    <property type="entry name" value="SULFOQUINOVOSYL TRANSFERASE SQD2"/>
    <property type="match status" value="1"/>
</dbReference>
<organism evidence="4">
    <name type="scientific">uncultured Frankineae bacterium</name>
    <dbReference type="NCBI Taxonomy" id="437475"/>
    <lineage>
        <taxon>Bacteria</taxon>
        <taxon>Bacillati</taxon>
        <taxon>Actinomycetota</taxon>
        <taxon>Actinomycetes</taxon>
        <taxon>Frankiales</taxon>
        <taxon>environmental samples</taxon>
    </lineage>
</organism>
<dbReference type="Pfam" id="PF13692">
    <property type="entry name" value="Glyco_trans_1_4"/>
    <property type="match status" value="1"/>
</dbReference>
<dbReference type="GO" id="GO:1901137">
    <property type="term" value="P:carbohydrate derivative biosynthetic process"/>
    <property type="evidence" value="ECO:0007669"/>
    <property type="project" value="UniProtKB-ARBA"/>
</dbReference>
<dbReference type="Pfam" id="PF13439">
    <property type="entry name" value="Glyco_transf_4"/>
    <property type="match status" value="1"/>
</dbReference>
<feature type="domain" description="Glycosyltransferase subfamily 4-like N-terminal" evidence="3">
    <location>
        <begin position="11"/>
        <end position="166"/>
    </location>
</feature>
<accession>A0A6J4KNJ0</accession>
<evidence type="ECO:0000259" key="3">
    <source>
        <dbReference type="Pfam" id="PF13439"/>
    </source>
</evidence>
<keyword evidence="1" id="KW-0328">Glycosyltransferase</keyword>
<dbReference type="InterPro" id="IPR050194">
    <property type="entry name" value="Glycosyltransferase_grp1"/>
</dbReference>
<name>A0A6J4KNJ0_9ACTN</name>
<proteinExistence type="predicted"/>
<evidence type="ECO:0000256" key="1">
    <source>
        <dbReference type="ARBA" id="ARBA00022676"/>
    </source>
</evidence>
<sequence>MHVMGRFAASGTERQLAGMLLAAVRTGAWEPTLCVLRSGESYAQTLSAAGIPLVEFDHPSDVDPRRLAGLARRLRSGHYDVVHSSLYGANAITRLSLLGPGRPPVVVSERRVEDWRSAPARALDRALRPVTDEWIGNSADVGEFVVRAHGAPRERVHVIRNGIDTTVFSPRGPHARVDGRPLRIGAVGRLVPVKGFDVLVEAARRLSGTLDAEYVVVGEGPEREALERRAVGLPVTFPGERREPAAVAEFLRTLDVFVLPSRSEGLPNVVLEAAACGVPVVATRAPGIEGAAENALLVAPDDVSALAEAIRTLALDPVPARPLGVQSFEAVAQAHAEVYRRALARRRPSAVRSSGGAA</sequence>
<dbReference type="EMBL" id="CADCUB010000027">
    <property type="protein sequence ID" value="CAA9310959.1"/>
    <property type="molecule type" value="Genomic_DNA"/>
</dbReference>
<dbReference type="PANTHER" id="PTHR45947">
    <property type="entry name" value="SULFOQUINOVOSYL TRANSFERASE SQD2"/>
    <property type="match status" value="1"/>
</dbReference>
<protein>
    <recommendedName>
        <fullName evidence="3">Glycosyltransferase subfamily 4-like N-terminal domain-containing protein</fullName>
    </recommendedName>
</protein>